<dbReference type="PROSITE" id="PS00358">
    <property type="entry name" value="RIBOSOMAL_L5"/>
    <property type="match status" value="1"/>
</dbReference>
<evidence type="ECO:0000256" key="4">
    <source>
        <dbReference type="ARBA" id="ARBA00035245"/>
    </source>
</evidence>
<dbReference type="STRING" id="1817892.AUK40_00020"/>
<evidence type="ECO:0000313" key="10">
    <source>
        <dbReference type="Proteomes" id="UP000183245"/>
    </source>
</evidence>
<dbReference type="EMBL" id="MNZT01000001">
    <property type="protein sequence ID" value="OIQ00546.1"/>
    <property type="molecule type" value="Genomic_DNA"/>
</dbReference>
<keyword evidence="3 5" id="KW-0687">Ribonucleoprotein</keyword>
<gene>
    <name evidence="5" type="primary">rplE</name>
    <name evidence="9" type="ORF">AUK40_00020</name>
</gene>
<feature type="domain" description="Large ribosomal subunit protein uL5 C-terminal" evidence="8">
    <location>
        <begin position="85"/>
        <end position="178"/>
    </location>
</feature>
<dbReference type="GO" id="GO:1990904">
    <property type="term" value="C:ribonucleoprotein complex"/>
    <property type="evidence" value="ECO:0007669"/>
    <property type="project" value="UniProtKB-KW"/>
</dbReference>
<reference evidence="9 10" key="1">
    <citation type="journal article" date="2016" name="Environ. Microbiol.">
        <title>Genomic resolution of a cold subsurface aquifer community provides metabolic insights for novel microbes adapted to high CO concentrations.</title>
        <authorList>
            <person name="Probst A.J."/>
            <person name="Castelle C.J."/>
            <person name="Singh A."/>
            <person name="Brown C.T."/>
            <person name="Anantharaman K."/>
            <person name="Sharon I."/>
            <person name="Hug L.A."/>
            <person name="Burstein D."/>
            <person name="Emerson J.B."/>
            <person name="Thomas B.C."/>
            <person name="Banfield J.F."/>
        </authorList>
    </citation>
    <scope>NUCLEOTIDE SEQUENCE [LARGE SCALE GENOMIC DNA]</scope>
    <source>
        <strain evidence="9">CG2_30_54_11</strain>
    </source>
</reference>
<dbReference type="Gene3D" id="3.30.1440.10">
    <property type="match status" value="1"/>
</dbReference>
<dbReference type="GO" id="GO:0005840">
    <property type="term" value="C:ribosome"/>
    <property type="evidence" value="ECO:0007669"/>
    <property type="project" value="UniProtKB-KW"/>
</dbReference>
<evidence type="ECO:0000259" key="8">
    <source>
        <dbReference type="Pfam" id="PF00673"/>
    </source>
</evidence>
<evidence type="ECO:0000256" key="1">
    <source>
        <dbReference type="ARBA" id="ARBA00008553"/>
    </source>
</evidence>
<protein>
    <recommendedName>
        <fullName evidence="4 5">Large ribosomal subunit protein uL5</fullName>
    </recommendedName>
</protein>
<comment type="similarity">
    <text evidence="1 5 6">Belongs to the universal ribosomal protein uL5 family.</text>
</comment>
<dbReference type="AlphaFoldDB" id="A0A1J5ITV7"/>
<evidence type="ECO:0000259" key="7">
    <source>
        <dbReference type="Pfam" id="PF00281"/>
    </source>
</evidence>
<keyword evidence="5" id="KW-0820">tRNA-binding</keyword>
<dbReference type="FunFam" id="3.30.1440.10:FF:000001">
    <property type="entry name" value="50S ribosomal protein L5"/>
    <property type="match status" value="1"/>
</dbReference>
<dbReference type="InterPro" id="IPR022803">
    <property type="entry name" value="Ribosomal_uL5_dom_sf"/>
</dbReference>
<accession>A0A1J5ITV7</accession>
<dbReference type="InterPro" id="IPR031309">
    <property type="entry name" value="Ribosomal_uL5_C"/>
</dbReference>
<dbReference type="SUPFAM" id="SSF55282">
    <property type="entry name" value="RL5-like"/>
    <property type="match status" value="1"/>
</dbReference>
<dbReference type="PIRSF" id="PIRSF002161">
    <property type="entry name" value="Ribosomal_L5"/>
    <property type="match status" value="1"/>
</dbReference>
<keyword evidence="2 5" id="KW-0689">Ribosomal protein</keyword>
<dbReference type="InterPro" id="IPR020929">
    <property type="entry name" value="Ribosomal_uL5_CS"/>
</dbReference>
<name>A0A1J5ITV7_9BACT</name>
<comment type="caution">
    <text evidence="9">The sequence shown here is derived from an EMBL/GenBank/DDBJ whole genome shotgun (WGS) entry which is preliminary data.</text>
</comment>
<dbReference type="Proteomes" id="UP000183245">
    <property type="component" value="Unassembled WGS sequence"/>
</dbReference>
<dbReference type="InterPro" id="IPR020930">
    <property type="entry name" value="Ribosomal_uL5_bac-type"/>
</dbReference>
<dbReference type="Pfam" id="PF00673">
    <property type="entry name" value="Ribosomal_L5_C"/>
    <property type="match status" value="1"/>
</dbReference>
<dbReference type="NCBIfam" id="NF000585">
    <property type="entry name" value="PRK00010.1"/>
    <property type="match status" value="1"/>
</dbReference>
<sequence>MATRLQEQYTKEIAPRLKEQLGYTNLHAVPRMKKIVVSIAMGEAVLTPNSLDRAMGDLDTITGQKAISTKAKKSIATFKLRTGMKIGLKVTLRGDRMYAFFERLVHIALPRVRDFRGVSGDSFDGHGNYNLGIKEQIVFPEIQYETIDKVRGLEVTVVTSANSDKEAKALLKELGMPFRD</sequence>
<comment type="function">
    <text evidence="5">This is 1 of the proteins that bind and probably mediate the attachment of the 5S RNA into the large ribosomal subunit, where it forms part of the central protuberance. In the 70S ribosome it contacts protein S13 of the 30S subunit (bridge B1b), connecting the 2 subunits; this bridge is implicated in subunit movement. Contacts the P site tRNA; the 5S rRNA and some of its associated proteins might help stabilize positioning of ribosome-bound tRNAs.</text>
</comment>
<dbReference type="Pfam" id="PF00281">
    <property type="entry name" value="Ribosomal_L5"/>
    <property type="match status" value="1"/>
</dbReference>
<dbReference type="HAMAP" id="MF_01333_B">
    <property type="entry name" value="Ribosomal_uL5_B"/>
    <property type="match status" value="1"/>
</dbReference>
<evidence type="ECO:0000256" key="3">
    <source>
        <dbReference type="ARBA" id="ARBA00023274"/>
    </source>
</evidence>
<evidence type="ECO:0000256" key="6">
    <source>
        <dbReference type="RuleBase" id="RU003930"/>
    </source>
</evidence>
<comment type="subunit">
    <text evidence="5">Part of the 50S ribosomal subunit; part of the 5S rRNA/L5/L18/L25 subcomplex. Contacts the 5S rRNA and the P site tRNA. Forms a bridge to the 30S subunit in the 70S ribosome.</text>
</comment>
<keyword evidence="5" id="KW-0694">RNA-binding</keyword>
<organism evidence="9 10">
    <name type="scientific">Candidatus Wirthbacteria bacterium CG2_30_54_11</name>
    <dbReference type="NCBI Taxonomy" id="1817892"/>
    <lineage>
        <taxon>Bacteria</taxon>
        <taxon>Candidatus Wirthbacteria</taxon>
    </lineage>
</organism>
<dbReference type="GO" id="GO:0006412">
    <property type="term" value="P:translation"/>
    <property type="evidence" value="ECO:0007669"/>
    <property type="project" value="UniProtKB-UniRule"/>
</dbReference>
<dbReference type="PANTHER" id="PTHR11994">
    <property type="entry name" value="60S RIBOSOMAL PROTEIN L11-RELATED"/>
    <property type="match status" value="1"/>
</dbReference>
<dbReference type="GO" id="GO:0019843">
    <property type="term" value="F:rRNA binding"/>
    <property type="evidence" value="ECO:0007669"/>
    <property type="project" value="UniProtKB-UniRule"/>
</dbReference>
<dbReference type="InterPro" id="IPR031310">
    <property type="entry name" value="Ribosomal_uL5_N"/>
</dbReference>
<evidence type="ECO:0000256" key="2">
    <source>
        <dbReference type="ARBA" id="ARBA00022980"/>
    </source>
</evidence>
<dbReference type="InterPro" id="IPR002132">
    <property type="entry name" value="Ribosomal_uL5"/>
</dbReference>
<proteinExistence type="inferred from homology"/>
<keyword evidence="5" id="KW-0699">rRNA-binding</keyword>
<evidence type="ECO:0000256" key="5">
    <source>
        <dbReference type="HAMAP-Rule" id="MF_01333"/>
    </source>
</evidence>
<dbReference type="GO" id="GO:0003735">
    <property type="term" value="F:structural constituent of ribosome"/>
    <property type="evidence" value="ECO:0007669"/>
    <property type="project" value="InterPro"/>
</dbReference>
<feature type="domain" description="Large ribosomal subunit protein uL5 N-terminal" evidence="7">
    <location>
        <begin position="25"/>
        <end position="81"/>
    </location>
</feature>
<dbReference type="GO" id="GO:0000049">
    <property type="term" value="F:tRNA binding"/>
    <property type="evidence" value="ECO:0007669"/>
    <property type="project" value="UniProtKB-UniRule"/>
</dbReference>
<evidence type="ECO:0000313" key="9">
    <source>
        <dbReference type="EMBL" id="OIQ00546.1"/>
    </source>
</evidence>